<organism evidence="1 2">
    <name type="scientific">Tenggerimyces flavus</name>
    <dbReference type="NCBI Taxonomy" id="1708749"/>
    <lineage>
        <taxon>Bacteria</taxon>
        <taxon>Bacillati</taxon>
        <taxon>Actinomycetota</taxon>
        <taxon>Actinomycetes</taxon>
        <taxon>Propionibacteriales</taxon>
        <taxon>Nocardioidaceae</taxon>
        <taxon>Tenggerimyces</taxon>
    </lineage>
</organism>
<name>A0ABV7YP71_9ACTN</name>
<evidence type="ECO:0008006" key="3">
    <source>
        <dbReference type="Google" id="ProtNLM"/>
    </source>
</evidence>
<comment type="caution">
    <text evidence="1">The sequence shown here is derived from an EMBL/GenBank/DDBJ whole genome shotgun (WGS) entry which is preliminary data.</text>
</comment>
<sequence>MSDQAAVEWLLASREPAVRMMTRRDVLGESVSAGSYDLLDSPHVEALLSGQRADGGFGKTVAIHRYRGNSRSPDEIIGVKYVDTGLGPAQWRLVALADLAIPDTEPRALLAANAVIDHILSHRNYRRGPPVIDGLPRMCSSAEGAVLVFATHLDLADDPRVERMVEGLLAWQWPDGGWNCHRNATGRRSNFHESVVAAWGLWEYALVTGSRAASAAAARCAELFLSHRLLYSLGSGQPTRHRPTKPAAGQIINQRWTKLGYPSYWHYDVLAALRLLYRMGKLSDPRARPALDLLESKRRPDGRWAADQQWWKPPTSRFAHQHEVVDWGMPKQPSEMITLNALRILHAAGRLGG</sequence>
<accession>A0ABV7YP71</accession>
<dbReference type="EMBL" id="JBHRZH010000061">
    <property type="protein sequence ID" value="MFC3766818.1"/>
    <property type="molecule type" value="Genomic_DNA"/>
</dbReference>
<gene>
    <name evidence="1" type="ORF">ACFOUW_38740</name>
</gene>
<evidence type="ECO:0000313" key="2">
    <source>
        <dbReference type="Proteomes" id="UP001595699"/>
    </source>
</evidence>
<dbReference type="Proteomes" id="UP001595699">
    <property type="component" value="Unassembled WGS sequence"/>
</dbReference>
<keyword evidence="2" id="KW-1185">Reference proteome</keyword>
<dbReference type="InterPro" id="IPR008930">
    <property type="entry name" value="Terpenoid_cyclase/PrenylTrfase"/>
</dbReference>
<protein>
    <recommendedName>
        <fullName evidence="3">Prenyltransferase</fullName>
    </recommendedName>
</protein>
<proteinExistence type="predicted"/>
<evidence type="ECO:0000313" key="1">
    <source>
        <dbReference type="EMBL" id="MFC3766818.1"/>
    </source>
</evidence>
<reference evidence="2" key="1">
    <citation type="journal article" date="2019" name="Int. J. Syst. Evol. Microbiol.">
        <title>The Global Catalogue of Microorganisms (GCM) 10K type strain sequencing project: providing services to taxonomists for standard genome sequencing and annotation.</title>
        <authorList>
            <consortium name="The Broad Institute Genomics Platform"/>
            <consortium name="The Broad Institute Genome Sequencing Center for Infectious Disease"/>
            <person name="Wu L."/>
            <person name="Ma J."/>
        </authorList>
    </citation>
    <scope>NUCLEOTIDE SEQUENCE [LARGE SCALE GENOMIC DNA]</scope>
    <source>
        <strain evidence="2">CGMCC 4.7241</strain>
    </source>
</reference>
<dbReference type="RefSeq" id="WP_205116251.1">
    <property type="nucleotide sequence ID" value="NZ_JAFBCM010000001.1"/>
</dbReference>
<dbReference type="SUPFAM" id="SSF48239">
    <property type="entry name" value="Terpenoid cyclases/Protein prenyltransferases"/>
    <property type="match status" value="1"/>
</dbReference>